<organism evidence="3 4">
    <name type="scientific">Amborella trichopoda</name>
    <dbReference type="NCBI Taxonomy" id="13333"/>
    <lineage>
        <taxon>Eukaryota</taxon>
        <taxon>Viridiplantae</taxon>
        <taxon>Streptophyta</taxon>
        <taxon>Embryophyta</taxon>
        <taxon>Tracheophyta</taxon>
        <taxon>Spermatophyta</taxon>
        <taxon>Magnoliopsida</taxon>
        <taxon>Amborellales</taxon>
        <taxon>Amborellaceae</taxon>
        <taxon>Amborella</taxon>
    </lineage>
</organism>
<dbReference type="STRING" id="13333.W1PLW0"/>
<protein>
    <submittedName>
        <fullName evidence="3">Uncharacterized protein</fullName>
    </submittedName>
</protein>
<dbReference type="HOGENOM" id="CLU_070433_0_0_1"/>
<name>W1PLW0_AMBTC</name>
<comment type="similarity">
    <text evidence="2">Belongs to the CAF1 family.</text>
</comment>
<dbReference type="Pfam" id="PF04857">
    <property type="entry name" value="CAF1"/>
    <property type="match status" value="1"/>
</dbReference>
<dbReference type="eggNOG" id="KOG1990">
    <property type="taxonomic scope" value="Eukaryota"/>
</dbReference>
<dbReference type="EMBL" id="KI393052">
    <property type="protein sequence ID" value="ERN09043.1"/>
    <property type="molecule type" value="Genomic_DNA"/>
</dbReference>
<reference evidence="4" key="1">
    <citation type="journal article" date="2013" name="Science">
        <title>The Amborella genome and the evolution of flowering plants.</title>
        <authorList>
            <consortium name="Amborella Genome Project"/>
        </authorList>
    </citation>
    <scope>NUCLEOTIDE SEQUENCE [LARGE SCALE GENOMIC DNA]</scope>
</reference>
<sequence length="340" mass="38535">MTHKWQRCFFSSSSKQWRIKQITKSNFSRILPQVKERIHGADFICVSSQKTGTFSAPWRRILPIDTPETAYCKSRDAAERFELLHFTVCPITFQGTKVIAYPYNFHLFPRDELNIGMPSYSFSCQTSYLTSMAQEGFDFNTCIYNGISYLSRVQESASKHQNGNCIPTTIPLTSSKPSFADAIFLEGTKSRVKHWRDACKDSSGSSDGALMKSLRKHILGSEVYGTRPCINIDVCTDNQVPLVAKMLNDVADDLVPLIIPHKNGTAKGIRVVLASSQEDRNLLMEEIQTLEEEQNKHFRGFREVIDAMSASCKPIVAYNCLTGSSLRLWKWKLPMKARYS</sequence>
<evidence type="ECO:0000313" key="3">
    <source>
        <dbReference type="EMBL" id="ERN09043.1"/>
    </source>
</evidence>
<proteinExistence type="inferred from homology"/>
<dbReference type="InterPro" id="IPR012337">
    <property type="entry name" value="RNaseH-like_sf"/>
</dbReference>
<dbReference type="PANTHER" id="PTHR15092:SF42">
    <property type="entry name" value="POLY(A)-SPECIFIC RIBONUCLEASE PARN-LIKE"/>
    <property type="match status" value="1"/>
</dbReference>
<comment type="cofactor">
    <cofactor evidence="1">
        <name>a divalent metal cation</name>
        <dbReference type="ChEBI" id="CHEBI:60240"/>
    </cofactor>
</comment>
<accession>W1PLW0</accession>
<dbReference type="InterPro" id="IPR006941">
    <property type="entry name" value="RNase_CAF1"/>
</dbReference>
<dbReference type="GO" id="GO:0003676">
    <property type="term" value="F:nucleic acid binding"/>
    <property type="evidence" value="ECO:0007669"/>
    <property type="project" value="InterPro"/>
</dbReference>
<dbReference type="Gramene" id="ERN09043">
    <property type="protein sequence ID" value="ERN09043"/>
    <property type="gene ID" value="AMTR_s00163p00014030"/>
</dbReference>
<keyword evidence="4" id="KW-1185">Reference proteome</keyword>
<dbReference type="GO" id="GO:1905392">
    <property type="term" value="P:plant organ morphogenesis"/>
    <property type="evidence" value="ECO:0007669"/>
    <property type="project" value="EnsemblPlants"/>
</dbReference>
<dbReference type="Gene3D" id="3.30.420.10">
    <property type="entry name" value="Ribonuclease H-like superfamily/Ribonuclease H"/>
    <property type="match status" value="1"/>
</dbReference>
<dbReference type="Proteomes" id="UP000017836">
    <property type="component" value="Unassembled WGS sequence"/>
</dbReference>
<dbReference type="PANTHER" id="PTHR15092">
    <property type="entry name" value="POLY A -SPECIFIC RIBONUCLEASE/TARGET OF EGR1, MEMBER 1"/>
    <property type="match status" value="1"/>
</dbReference>
<evidence type="ECO:0000256" key="2">
    <source>
        <dbReference type="ARBA" id="ARBA00008372"/>
    </source>
</evidence>
<dbReference type="InterPro" id="IPR036397">
    <property type="entry name" value="RNaseH_sf"/>
</dbReference>
<gene>
    <name evidence="3" type="ORF">AMTR_s00163p00014030</name>
</gene>
<dbReference type="SUPFAM" id="SSF53098">
    <property type="entry name" value="Ribonuclease H-like"/>
    <property type="match status" value="1"/>
</dbReference>
<evidence type="ECO:0000256" key="1">
    <source>
        <dbReference type="ARBA" id="ARBA00001968"/>
    </source>
</evidence>
<evidence type="ECO:0000313" key="4">
    <source>
        <dbReference type="Proteomes" id="UP000017836"/>
    </source>
</evidence>
<dbReference type="InterPro" id="IPR051181">
    <property type="entry name" value="CAF1_poly(A)_ribonucleases"/>
</dbReference>
<dbReference type="OMA" id="KERIHGA"/>
<dbReference type="AlphaFoldDB" id="W1PLW0"/>